<keyword evidence="3" id="KW-1185">Reference proteome</keyword>
<dbReference type="Gene3D" id="3.40.630.30">
    <property type="match status" value="1"/>
</dbReference>
<dbReference type="Proteomes" id="UP001230220">
    <property type="component" value="Unassembled WGS sequence"/>
</dbReference>
<evidence type="ECO:0000313" key="3">
    <source>
        <dbReference type="Proteomes" id="UP001230220"/>
    </source>
</evidence>
<dbReference type="EMBL" id="JAUSUR010000007">
    <property type="protein sequence ID" value="MDQ0362598.1"/>
    <property type="molecule type" value="Genomic_DNA"/>
</dbReference>
<comment type="caution">
    <text evidence="2">The sequence shown here is derived from an EMBL/GenBank/DDBJ whole genome shotgun (WGS) entry which is preliminary data.</text>
</comment>
<protein>
    <submittedName>
        <fullName evidence="2">Ribosomal protein S18 acetylase RimI-like enzyme</fullName>
    </submittedName>
</protein>
<dbReference type="InterPro" id="IPR000182">
    <property type="entry name" value="GNAT_dom"/>
</dbReference>
<dbReference type="Pfam" id="PF00583">
    <property type="entry name" value="Acetyltransf_1"/>
    <property type="match status" value="1"/>
</dbReference>
<dbReference type="RefSeq" id="WP_307410350.1">
    <property type="nucleotide sequence ID" value="NZ_JAUSUR010000007.1"/>
</dbReference>
<evidence type="ECO:0000259" key="1">
    <source>
        <dbReference type="PROSITE" id="PS51186"/>
    </source>
</evidence>
<feature type="domain" description="N-acetyltransferase" evidence="1">
    <location>
        <begin position="150"/>
        <end position="285"/>
    </location>
</feature>
<organism evidence="2 3">
    <name type="scientific">Breznakia pachnodae</name>
    <dbReference type="NCBI Taxonomy" id="265178"/>
    <lineage>
        <taxon>Bacteria</taxon>
        <taxon>Bacillati</taxon>
        <taxon>Bacillota</taxon>
        <taxon>Erysipelotrichia</taxon>
        <taxon>Erysipelotrichales</taxon>
        <taxon>Erysipelotrichaceae</taxon>
        <taxon>Breznakia</taxon>
    </lineage>
</organism>
<name>A0ABU0E6R9_9FIRM</name>
<accession>A0ABU0E6R9</accession>
<dbReference type="InterPro" id="IPR016181">
    <property type="entry name" value="Acyl_CoA_acyltransferase"/>
</dbReference>
<dbReference type="CDD" id="cd04301">
    <property type="entry name" value="NAT_SF"/>
    <property type="match status" value="1"/>
</dbReference>
<dbReference type="SUPFAM" id="SSF55729">
    <property type="entry name" value="Acyl-CoA N-acyltransferases (Nat)"/>
    <property type="match status" value="1"/>
</dbReference>
<sequence>MIIKQLETKEEQISMTSMSASSDAQNQQLEIFLNEKVVQNSDCFIMKEKERVIARGVLAHSHLAFLTFEDEVKQKDADNFIHYLLDSKTMENIRVHLYSDKINYEVTYKSLEHNGFKVIQTKKSHIIKPTKQDIKIEYASLQNKKNDFISLFEQVTKDNLDKDVLYDVEMFGVQEASKKMYDSLKETNFEADLWLYGIVKQQVVGFVIITRNDVDTAGIGYIGVLPQYRGNGYAKELLKMAIDVSYQKDVKELVADTDVENTPMLNALLDVGFEISCMETVFTHK</sequence>
<proteinExistence type="predicted"/>
<reference evidence="2 3" key="1">
    <citation type="submission" date="2023-07" db="EMBL/GenBank/DDBJ databases">
        <title>Genomic Encyclopedia of Type Strains, Phase IV (KMG-IV): sequencing the most valuable type-strain genomes for metagenomic binning, comparative biology and taxonomic classification.</title>
        <authorList>
            <person name="Goeker M."/>
        </authorList>
    </citation>
    <scope>NUCLEOTIDE SEQUENCE [LARGE SCALE GENOMIC DNA]</scope>
    <source>
        <strain evidence="2 3">DSM 16784</strain>
    </source>
</reference>
<evidence type="ECO:0000313" key="2">
    <source>
        <dbReference type="EMBL" id="MDQ0362598.1"/>
    </source>
</evidence>
<dbReference type="PROSITE" id="PS51186">
    <property type="entry name" value="GNAT"/>
    <property type="match status" value="1"/>
</dbReference>
<gene>
    <name evidence="2" type="ORF">J2S15_003352</name>
</gene>